<evidence type="ECO:0000313" key="3">
    <source>
        <dbReference type="Proteomes" id="UP001515480"/>
    </source>
</evidence>
<dbReference type="EMBL" id="JBGBPQ010000003">
    <property type="protein sequence ID" value="KAL1526415.1"/>
    <property type="molecule type" value="Genomic_DNA"/>
</dbReference>
<comment type="caution">
    <text evidence="2">The sequence shown here is derived from an EMBL/GenBank/DDBJ whole genome shotgun (WGS) entry which is preliminary data.</text>
</comment>
<protein>
    <submittedName>
        <fullName evidence="2">Uncharacterized protein</fullName>
    </submittedName>
</protein>
<gene>
    <name evidence="2" type="ORF">AB1Y20_015127</name>
</gene>
<evidence type="ECO:0000256" key="1">
    <source>
        <dbReference type="SAM" id="MobiDB-lite"/>
    </source>
</evidence>
<dbReference type="Proteomes" id="UP001515480">
    <property type="component" value="Unassembled WGS sequence"/>
</dbReference>
<reference evidence="2 3" key="1">
    <citation type="journal article" date="2024" name="Science">
        <title>Giant polyketide synthase enzymes in the biosynthesis of giant marine polyether toxins.</title>
        <authorList>
            <person name="Fallon T.R."/>
            <person name="Shende V.V."/>
            <person name="Wierzbicki I.H."/>
            <person name="Pendleton A.L."/>
            <person name="Watervoot N.F."/>
            <person name="Auber R.P."/>
            <person name="Gonzalez D.J."/>
            <person name="Wisecaver J.H."/>
            <person name="Moore B.S."/>
        </authorList>
    </citation>
    <scope>NUCLEOTIDE SEQUENCE [LARGE SCALE GENOMIC DNA]</scope>
    <source>
        <strain evidence="2 3">12B1</strain>
    </source>
</reference>
<feature type="region of interest" description="Disordered" evidence="1">
    <location>
        <begin position="461"/>
        <end position="541"/>
    </location>
</feature>
<dbReference type="AlphaFoldDB" id="A0AB34JXL6"/>
<feature type="compositionally biased region" description="Polar residues" evidence="1">
    <location>
        <begin position="834"/>
        <end position="849"/>
    </location>
</feature>
<proteinExistence type="predicted"/>
<feature type="compositionally biased region" description="Basic and acidic residues" evidence="1">
    <location>
        <begin position="476"/>
        <end position="502"/>
    </location>
</feature>
<keyword evidence="3" id="KW-1185">Reference proteome</keyword>
<feature type="region of interest" description="Disordered" evidence="1">
    <location>
        <begin position="779"/>
        <end position="804"/>
    </location>
</feature>
<name>A0AB34JXL6_PRYPA</name>
<sequence length="877" mass="95610">MEESIRHQKARREREAAFILTVYAKHYVARKLGVPVRANPWFAFEKPPHTRLNDKALQEAAADNEWYTEEMIRARDKLRLHSDVVCALERAWQRIRATIGGELLDHEAYITMSRKIYLALKAEAGEGDFDPEDCLGDVEEDWQEDSGGKAHLGGGDFYKCWFQLADLNTLDVSAEEYAEFIDNLIDAICLPEGGYRDEQELLERIQEEADLDDEEFDQRRADWFECFNLMGPRGVPRPRRASRVSTTVERLRRTSFMSGPSGRLSLIRQPSRGGGAVDDAAAECHATGIHAMSGNAMSGNAMSGHGMSGHGMSGHAMSDNGMNGHAMSGNATGGHAMSGNAMGGNYISSNAKSDTMSGNAMRGQAVSDMPMSGSAMRGKPLSVNVAASALWEEGDDGREDIPEDMCVDWMSSHFERQSSVASLSKRAGRLSKRKSFKWNAYQRCLPDGTIDMAAMHEASHDDAGMIPAAARRRGKRNDTRRHASRAKEQNHTEDRVHARRDGAALSPLKSPAARSPLRVAASRGSPRGLPSPSPRFVTGTAAQQAAQFMDWVDGDATPRRREGGAWNAGGRVAADAGWLDTAPADVLPAGASPRGKGEALWLPSAHANSLESPLLSLGADPLPSAARAPAEAPSPKRRRPDTLAEGSFPSAACRPPSPPTQRTWHPGKLSSPPSYRPRYQVEVPMMLPAVEARVSCPKIGAGRASPRASRGGPTDLAGFQLTVLSARGVYGEDTRRRWYLDYLGERLRKRQESPVGPSTLRSSKPGSTLEGIASRRMCHTSHDAQAHDESKSASRQESHRSQRSLTHAPAEEWWLLTKLWGSCSVPVPPISDQGSAHNAALTATSSDWSGSGKLTRPFLPPEPRPWTGRQLAYKNSL</sequence>
<organism evidence="2 3">
    <name type="scientific">Prymnesium parvum</name>
    <name type="common">Toxic golden alga</name>
    <dbReference type="NCBI Taxonomy" id="97485"/>
    <lineage>
        <taxon>Eukaryota</taxon>
        <taxon>Haptista</taxon>
        <taxon>Haptophyta</taxon>
        <taxon>Prymnesiophyceae</taxon>
        <taxon>Prymnesiales</taxon>
        <taxon>Prymnesiaceae</taxon>
        <taxon>Prymnesium</taxon>
    </lineage>
</organism>
<accession>A0AB34JXL6</accession>
<feature type="compositionally biased region" description="Basic and acidic residues" evidence="1">
    <location>
        <begin position="780"/>
        <end position="800"/>
    </location>
</feature>
<feature type="region of interest" description="Disordered" evidence="1">
    <location>
        <begin position="834"/>
        <end position="877"/>
    </location>
</feature>
<evidence type="ECO:0000313" key="2">
    <source>
        <dbReference type="EMBL" id="KAL1526415.1"/>
    </source>
</evidence>
<feature type="compositionally biased region" description="Low complexity" evidence="1">
    <location>
        <begin position="623"/>
        <end position="633"/>
    </location>
</feature>
<feature type="region of interest" description="Disordered" evidence="1">
    <location>
        <begin position="616"/>
        <end position="676"/>
    </location>
</feature>